<protein>
    <submittedName>
        <fullName evidence="2">Uncharacterized protein</fullName>
    </submittedName>
</protein>
<reference evidence="2" key="1">
    <citation type="submission" date="2023-10" db="EMBL/GenBank/DDBJ databases">
        <title>Genome assemblies of two species of porcelain crab, Petrolisthes cinctipes and Petrolisthes manimaculis (Anomura: Porcellanidae).</title>
        <authorList>
            <person name="Angst P."/>
        </authorList>
    </citation>
    <scope>NUCLEOTIDE SEQUENCE</scope>
    <source>
        <strain evidence="2">PB745_01</strain>
        <tissue evidence="2">Gill</tissue>
    </source>
</reference>
<evidence type="ECO:0000256" key="1">
    <source>
        <dbReference type="SAM" id="MobiDB-lite"/>
    </source>
</evidence>
<dbReference type="Proteomes" id="UP001286313">
    <property type="component" value="Unassembled WGS sequence"/>
</dbReference>
<feature type="compositionally biased region" description="Low complexity" evidence="1">
    <location>
        <begin position="8"/>
        <end position="58"/>
    </location>
</feature>
<gene>
    <name evidence="2" type="ORF">Pcinc_039629</name>
</gene>
<accession>A0AAE1BNB4</accession>
<proteinExistence type="predicted"/>
<comment type="caution">
    <text evidence="2">The sequence shown here is derived from an EMBL/GenBank/DDBJ whole genome shotgun (WGS) entry which is preliminary data.</text>
</comment>
<organism evidence="2 3">
    <name type="scientific">Petrolisthes cinctipes</name>
    <name type="common">Flat porcelain crab</name>
    <dbReference type="NCBI Taxonomy" id="88211"/>
    <lineage>
        <taxon>Eukaryota</taxon>
        <taxon>Metazoa</taxon>
        <taxon>Ecdysozoa</taxon>
        <taxon>Arthropoda</taxon>
        <taxon>Crustacea</taxon>
        <taxon>Multicrustacea</taxon>
        <taxon>Malacostraca</taxon>
        <taxon>Eumalacostraca</taxon>
        <taxon>Eucarida</taxon>
        <taxon>Decapoda</taxon>
        <taxon>Pleocyemata</taxon>
        <taxon>Anomura</taxon>
        <taxon>Galatheoidea</taxon>
        <taxon>Porcellanidae</taxon>
        <taxon>Petrolisthes</taxon>
    </lineage>
</organism>
<evidence type="ECO:0000313" key="3">
    <source>
        <dbReference type="Proteomes" id="UP001286313"/>
    </source>
</evidence>
<keyword evidence="3" id="KW-1185">Reference proteome</keyword>
<sequence>MKSDSDESQLPTSRPSTPSTSQSQFSDSAQSQSSSQSQSSTGRPTTPQPSTSQSTVSPNLFMRVRPLHLPDGRPNAVDSELLLIRRQELGQLEPYARPA</sequence>
<dbReference type="AlphaFoldDB" id="A0AAE1BNB4"/>
<feature type="region of interest" description="Disordered" evidence="1">
    <location>
        <begin position="1"/>
        <end position="74"/>
    </location>
</feature>
<dbReference type="EMBL" id="JAWQEG010006799">
    <property type="protein sequence ID" value="KAK3853851.1"/>
    <property type="molecule type" value="Genomic_DNA"/>
</dbReference>
<evidence type="ECO:0000313" key="2">
    <source>
        <dbReference type="EMBL" id="KAK3853851.1"/>
    </source>
</evidence>
<name>A0AAE1BNB4_PETCI</name>